<keyword evidence="12" id="KW-0853">WD repeat</keyword>
<dbReference type="InterPro" id="IPR015943">
    <property type="entry name" value="WD40/YVTN_repeat-like_dom_sf"/>
</dbReference>
<dbReference type="InterPro" id="IPR033819">
    <property type="entry name" value="Saccharopepsin"/>
</dbReference>
<feature type="disulfide bond" evidence="11">
    <location>
        <begin position="239"/>
        <end position="272"/>
    </location>
</feature>
<evidence type="ECO:0000256" key="10">
    <source>
        <dbReference type="PIRSR" id="PIRSR601461-1"/>
    </source>
</evidence>
<dbReference type="SMART" id="SM00320">
    <property type="entry name" value="WD40"/>
    <property type="match status" value="5"/>
</dbReference>
<dbReference type="Proteomes" id="UP001213000">
    <property type="component" value="Unassembled WGS sequence"/>
</dbReference>
<dbReference type="AlphaFoldDB" id="A0AAD5YUL1"/>
<dbReference type="InterPro" id="IPR033121">
    <property type="entry name" value="PEPTIDASE_A1"/>
</dbReference>
<dbReference type="SUPFAM" id="SSF50630">
    <property type="entry name" value="Acid proteases"/>
    <property type="match status" value="1"/>
</dbReference>
<dbReference type="GO" id="GO:0006508">
    <property type="term" value="P:proteolysis"/>
    <property type="evidence" value="ECO:0007669"/>
    <property type="project" value="UniProtKB-KW"/>
</dbReference>
<evidence type="ECO:0000256" key="7">
    <source>
        <dbReference type="ARBA" id="ARBA00022801"/>
    </source>
</evidence>
<protein>
    <recommendedName>
        <fullName evidence="15">Peptidase A1 domain-containing protein</fullName>
    </recommendedName>
</protein>
<comment type="similarity">
    <text evidence="2 13">Belongs to the peptidase A1 family.</text>
</comment>
<evidence type="ECO:0000256" key="13">
    <source>
        <dbReference type="RuleBase" id="RU000454"/>
    </source>
</evidence>
<feature type="compositionally biased region" description="Polar residues" evidence="14">
    <location>
        <begin position="627"/>
        <end position="639"/>
    </location>
</feature>
<feature type="region of interest" description="Disordered" evidence="14">
    <location>
        <begin position="625"/>
        <end position="724"/>
    </location>
</feature>
<feature type="active site" evidence="10">
    <location>
        <position position="205"/>
    </location>
</feature>
<feature type="compositionally biased region" description="Polar residues" evidence="14">
    <location>
        <begin position="707"/>
        <end position="723"/>
    </location>
</feature>
<feature type="region of interest" description="Disordered" evidence="14">
    <location>
        <begin position="575"/>
        <end position="600"/>
    </location>
</feature>
<evidence type="ECO:0000313" key="17">
    <source>
        <dbReference type="Proteomes" id="UP001213000"/>
    </source>
</evidence>
<feature type="compositionally biased region" description="Basic and acidic residues" evidence="14">
    <location>
        <begin position="581"/>
        <end position="594"/>
    </location>
</feature>
<feature type="active site" evidence="10">
    <location>
        <position position="23"/>
    </location>
</feature>
<dbReference type="Gene3D" id="2.40.70.10">
    <property type="entry name" value="Acid Proteases"/>
    <property type="match status" value="2"/>
</dbReference>
<keyword evidence="9" id="KW-0325">Glycoprotein</keyword>
<evidence type="ECO:0000313" key="16">
    <source>
        <dbReference type="EMBL" id="KAJ3565733.1"/>
    </source>
</evidence>
<name>A0AAD5YUL1_9AGAR</name>
<dbReference type="Pfam" id="PF00026">
    <property type="entry name" value="Asp"/>
    <property type="match status" value="1"/>
</dbReference>
<dbReference type="GO" id="GO:0000324">
    <property type="term" value="C:fungal-type vacuole"/>
    <property type="evidence" value="ECO:0007669"/>
    <property type="project" value="InterPro"/>
</dbReference>
<evidence type="ECO:0000256" key="4">
    <source>
        <dbReference type="ARBA" id="ARBA00022670"/>
    </source>
</evidence>
<comment type="caution">
    <text evidence="16">The sequence shown here is derived from an EMBL/GenBank/DDBJ whole genome shotgun (WGS) entry which is preliminary data.</text>
</comment>
<dbReference type="EMBL" id="JANIEX010000544">
    <property type="protein sequence ID" value="KAJ3565733.1"/>
    <property type="molecule type" value="Genomic_DNA"/>
</dbReference>
<feature type="domain" description="Peptidase A1" evidence="15">
    <location>
        <begin position="5"/>
        <end position="313"/>
    </location>
</feature>
<evidence type="ECO:0000256" key="5">
    <source>
        <dbReference type="ARBA" id="ARBA00022729"/>
    </source>
</evidence>
<sequence>MNAQYYTEISLGTPPQTFKVVLDTGSSNLWVPSMECTSIACFLHAKYDSESSSTHKPNGTEFKIQYGSGSMEGFVSNDHLRIGDLTIKGQDFAEATKEPGLAFAFGRFDGILGLGYDTIAVNHMVPPFYNMINQSLLDDPVFSFRLGDSDYDGGAAIFGGIDSSAYKGNITYVPVRQKAYWEVELEKVAFGDEVLELENTGAAIDTGTSLIAVPTDIAEMLNAQIGAKKSWNGQYTLDCAKVPSLPDLSFYFGGKAYPLKGSDYTLEIQGTCISAFQGMDLNVPWGSIWIIGDAFLRRYFTVYDLGRNAVGFAESLFNLRANLPSTSRVENNRNHRLSELLHQPLDRVNVLGNEEGTYGHTGCVNALSWAHNGELLLSGGDDTTVRLWRMDASDTEQEYPFVCRSVIHTGHTGNIFNAQLLPYSSHLVTVAADKQIRVSDINIATNNDTQDSIETHYTSRQSVKKVLRCHSDRAKRIVTEDSPAVFLTVSEDGTVRQHDLRKPHNCRQNACPTPLVKLSHEASTVSLSTLTPYQFVVAGEAPYGYLFDRRSLGRRMDEEWGVPSSADEITTCVRRFGRPPSSEKKRPFSRDHITGSRMSNHNGHEVLLSYSGDATYLFSTLDGPIESSPSSTFASNSVTPKAKRTKRSSSPGIARAKDSPISSPRILRAKENSSPSSPNAARPKEDSSGWMQRISAVSERSDGYETPTGTSMLTTEDNSTINSDAEDSIDIEMLARRAIAEDMEEDLDERSEDSDEDEIEEEEALELENKYRPAVPTIMPRRRFPGARNVETVKDVNFIGPLDEFVVSGSDDGNFFIWDKSTGSLHGIYEGDGSVVNVIEGHPSLPLLAVSGIDHTVKLFAPTKVKSRFSRLDNANEIMKENERPSAGFDIRVMIAEALLRSGSAATECTHQ</sequence>
<keyword evidence="3" id="KW-0926">Vacuole</keyword>
<evidence type="ECO:0000256" key="9">
    <source>
        <dbReference type="ARBA" id="ARBA00023180"/>
    </source>
</evidence>
<dbReference type="Pfam" id="PF00400">
    <property type="entry name" value="WD40"/>
    <property type="match status" value="2"/>
</dbReference>
<evidence type="ECO:0000256" key="3">
    <source>
        <dbReference type="ARBA" id="ARBA00022554"/>
    </source>
</evidence>
<proteinExistence type="inferred from homology"/>
<dbReference type="InterPro" id="IPR036322">
    <property type="entry name" value="WD40_repeat_dom_sf"/>
</dbReference>
<dbReference type="InterPro" id="IPR001680">
    <property type="entry name" value="WD40_rpt"/>
</dbReference>
<keyword evidence="8 11" id="KW-1015">Disulfide bond</keyword>
<organism evidence="16 17">
    <name type="scientific">Leucocoprinus birnbaumii</name>
    <dbReference type="NCBI Taxonomy" id="56174"/>
    <lineage>
        <taxon>Eukaryota</taxon>
        <taxon>Fungi</taxon>
        <taxon>Dikarya</taxon>
        <taxon>Basidiomycota</taxon>
        <taxon>Agaricomycotina</taxon>
        <taxon>Agaricomycetes</taxon>
        <taxon>Agaricomycetidae</taxon>
        <taxon>Agaricales</taxon>
        <taxon>Agaricineae</taxon>
        <taxon>Agaricaceae</taxon>
        <taxon>Leucocoprinus</taxon>
    </lineage>
</organism>
<dbReference type="Gene3D" id="2.60.40.1960">
    <property type="match status" value="1"/>
</dbReference>
<keyword evidence="7 13" id="KW-0378">Hydrolase</keyword>
<feature type="repeat" description="WD" evidence="12">
    <location>
        <begin position="357"/>
        <end position="398"/>
    </location>
</feature>
<dbReference type="PROSITE" id="PS50082">
    <property type="entry name" value="WD_REPEATS_2"/>
    <property type="match status" value="1"/>
</dbReference>
<dbReference type="InterPro" id="IPR021109">
    <property type="entry name" value="Peptidase_aspartic_dom_sf"/>
</dbReference>
<dbReference type="GO" id="GO:0004190">
    <property type="term" value="F:aspartic-type endopeptidase activity"/>
    <property type="evidence" value="ECO:0007669"/>
    <property type="project" value="UniProtKB-KW"/>
</dbReference>
<keyword evidence="5" id="KW-0732">Signal</keyword>
<dbReference type="PRINTS" id="PR00792">
    <property type="entry name" value="PEPSIN"/>
</dbReference>
<comment type="subcellular location">
    <subcellularLocation>
        <location evidence="1">Vacuole</location>
    </subcellularLocation>
</comment>
<dbReference type="SUPFAM" id="SSF50978">
    <property type="entry name" value="WD40 repeat-like"/>
    <property type="match status" value="1"/>
</dbReference>
<reference evidence="16" key="1">
    <citation type="submission" date="2022-07" db="EMBL/GenBank/DDBJ databases">
        <title>Genome Sequence of Leucocoprinus birnbaumii.</title>
        <authorList>
            <person name="Buettner E."/>
        </authorList>
    </citation>
    <scope>NUCLEOTIDE SEQUENCE</scope>
    <source>
        <strain evidence="16">VT141</strain>
    </source>
</reference>
<evidence type="ECO:0000259" key="15">
    <source>
        <dbReference type="PROSITE" id="PS51767"/>
    </source>
</evidence>
<dbReference type="CDD" id="cd05488">
    <property type="entry name" value="Proteinase_A_fungi"/>
    <property type="match status" value="1"/>
</dbReference>
<dbReference type="PROSITE" id="PS50294">
    <property type="entry name" value="WD_REPEATS_REGION"/>
    <property type="match status" value="1"/>
</dbReference>
<evidence type="ECO:0000256" key="8">
    <source>
        <dbReference type="ARBA" id="ARBA00023157"/>
    </source>
</evidence>
<feature type="compositionally biased region" description="Low complexity" evidence="14">
    <location>
        <begin position="672"/>
        <end position="681"/>
    </location>
</feature>
<evidence type="ECO:0000256" key="6">
    <source>
        <dbReference type="ARBA" id="ARBA00022750"/>
    </source>
</evidence>
<dbReference type="PROSITE" id="PS00141">
    <property type="entry name" value="ASP_PROTEASE"/>
    <property type="match status" value="2"/>
</dbReference>
<evidence type="ECO:0000256" key="14">
    <source>
        <dbReference type="SAM" id="MobiDB-lite"/>
    </source>
</evidence>
<dbReference type="PANTHER" id="PTHR47966:SF51">
    <property type="entry name" value="BETA-SITE APP-CLEAVING ENZYME, ISOFORM A-RELATED"/>
    <property type="match status" value="1"/>
</dbReference>
<dbReference type="PANTHER" id="PTHR47966">
    <property type="entry name" value="BETA-SITE APP-CLEAVING ENZYME, ISOFORM A-RELATED"/>
    <property type="match status" value="1"/>
</dbReference>
<dbReference type="InterPro" id="IPR001461">
    <property type="entry name" value="Aspartic_peptidase_A1"/>
</dbReference>
<dbReference type="Gene3D" id="2.130.10.10">
    <property type="entry name" value="YVTN repeat-like/Quinoprotein amine dehydrogenase"/>
    <property type="match status" value="3"/>
</dbReference>
<gene>
    <name evidence="16" type="ORF">NP233_g7452</name>
</gene>
<dbReference type="InterPro" id="IPR001969">
    <property type="entry name" value="Aspartic_peptidase_AS"/>
</dbReference>
<dbReference type="FunFam" id="2.40.70.10:FF:000002">
    <property type="entry name" value="Vacuolar aspartic proteinase"/>
    <property type="match status" value="1"/>
</dbReference>
<keyword evidence="17" id="KW-1185">Reference proteome</keyword>
<keyword evidence="4 13" id="KW-0645">Protease</keyword>
<evidence type="ECO:0000256" key="11">
    <source>
        <dbReference type="PIRSR" id="PIRSR601461-2"/>
    </source>
</evidence>
<dbReference type="PROSITE" id="PS51767">
    <property type="entry name" value="PEPTIDASE_A1"/>
    <property type="match status" value="1"/>
</dbReference>
<feature type="disulfide bond" evidence="11">
    <location>
        <begin position="36"/>
        <end position="41"/>
    </location>
</feature>
<evidence type="ECO:0000256" key="1">
    <source>
        <dbReference type="ARBA" id="ARBA00004116"/>
    </source>
</evidence>
<dbReference type="FunFam" id="2.40.70.10:FF:000036">
    <property type="entry name" value="Vacuolar aspartic protease"/>
    <property type="match status" value="1"/>
</dbReference>
<evidence type="ECO:0000256" key="2">
    <source>
        <dbReference type="ARBA" id="ARBA00007447"/>
    </source>
</evidence>
<evidence type="ECO:0000256" key="12">
    <source>
        <dbReference type="PROSITE-ProRule" id="PRU00221"/>
    </source>
</evidence>
<keyword evidence="6 13" id="KW-0064">Aspartyl protease</keyword>
<accession>A0AAD5YUL1</accession>